<keyword evidence="1" id="KW-0805">Transcription regulation</keyword>
<feature type="transmembrane region" description="Helical" evidence="4">
    <location>
        <begin position="194"/>
        <end position="214"/>
    </location>
</feature>
<keyword evidence="2" id="KW-0238">DNA-binding</keyword>
<proteinExistence type="predicted"/>
<keyword evidence="3" id="KW-0804">Transcription</keyword>
<dbReference type="AlphaFoldDB" id="A0AAP2RDI3"/>
<evidence type="ECO:0000313" key="7">
    <source>
        <dbReference type="Proteomes" id="UP001320159"/>
    </source>
</evidence>
<dbReference type="Pfam" id="PF12840">
    <property type="entry name" value="HTH_20"/>
    <property type="match status" value="1"/>
</dbReference>
<name>A0AAP2RDI3_9EURY</name>
<keyword evidence="4" id="KW-1133">Transmembrane helix</keyword>
<keyword evidence="4" id="KW-0812">Transmembrane</keyword>
<keyword evidence="4" id="KW-0472">Membrane</keyword>
<dbReference type="Gene3D" id="1.10.10.10">
    <property type="entry name" value="Winged helix-like DNA-binding domain superfamily/Winged helix DNA-binding domain"/>
    <property type="match status" value="1"/>
</dbReference>
<evidence type="ECO:0000256" key="4">
    <source>
        <dbReference type="SAM" id="Phobius"/>
    </source>
</evidence>
<dbReference type="InterPro" id="IPR036390">
    <property type="entry name" value="WH_DNA-bd_sf"/>
</dbReference>
<evidence type="ECO:0000313" key="6">
    <source>
        <dbReference type="EMBL" id="MCD1294605.1"/>
    </source>
</evidence>
<gene>
    <name evidence="6" type="ORF">CUJ83_06260</name>
</gene>
<dbReference type="InterPro" id="IPR051011">
    <property type="entry name" value="Metal_resp_trans_reg"/>
</dbReference>
<dbReference type="InterPro" id="IPR001845">
    <property type="entry name" value="HTH_ArsR_DNA-bd_dom"/>
</dbReference>
<dbReference type="PANTHER" id="PTHR43132">
    <property type="entry name" value="ARSENICAL RESISTANCE OPERON REPRESSOR ARSR-RELATED"/>
    <property type="match status" value="1"/>
</dbReference>
<keyword evidence="7" id="KW-1185">Reference proteome</keyword>
<evidence type="ECO:0000259" key="5">
    <source>
        <dbReference type="SMART" id="SM00418"/>
    </source>
</evidence>
<dbReference type="CDD" id="cd00090">
    <property type="entry name" value="HTH_ARSR"/>
    <property type="match status" value="1"/>
</dbReference>
<evidence type="ECO:0000256" key="1">
    <source>
        <dbReference type="ARBA" id="ARBA00023015"/>
    </source>
</evidence>
<dbReference type="InterPro" id="IPR036388">
    <property type="entry name" value="WH-like_DNA-bd_sf"/>
</dbReference>
<dbReference type="PANTHER" id="PTHR43132:SF2">
    <property type="entry name" value="ARSENICAL RESISTANCE OPERON REPRESSOR ARSR-RELATED"/>
    <property type="match status" value="1"/>
</dbReference>
<accession>A0AAP2RDI3</accession>
<dbReference type="GO" id="GO:0003677">
    <property type="term" value="F:DNA binding"/>
    <property type="evidence" value="ECO:0007669"/>
    <property type="project" value="UniProtKB-KW"/>
</dbReference>
<comment type="caution">
    <text evidence="6">The sequence shown here is derived from an EMBL/GenBank/DDBJ whole genome shotgun (WGS) entry which is preliminary data.</text>
</comment>
<dbReference type="InterPro" id="IPR011991">
    <property type="entry name" value="ArsR-like_HTH"/>
</dbReference>
<protein>
    <submittedName>
        <fullName evidence="6">ArsR family transcriptional regulator</fullName>
    </submittedName>
</protein>
<organism evidence="6 7">
    <name type="scientific">Methanooceanicella nereidis</name>
    <dbReference type="NCBI Taxonomy" id="2052831"/>
    <lineage>
        <taxon>Archaea</taxon>
        <taxon>Methanobacteriati</taxon>
        <taxon>Methanobacteriota</taxon>
        <taxon>Stenosarchaea group</taxon>
        <taxon>Methanomicrobia</taxon>
        <taxon>Methanocellales</taxon>
        <taxon>Methanocellaceae</taxon>
        <taxon>Methanooceanicella</taxon>
    </lineage>
</organism>
<evidence type="ECO:0000256" key="3">
    <source>
        <dbReference type="ARBA" id="ARBA00023163"/>
    </source>
</evidence>
<dbReference type="GO" id="GO:0003700">
    <property type="term" value="F:DNA-binding transcription factor activity"/>
    <property type="evidence" value="ECO:0007669"/>
    <property type="project" value="InterPro"/>
</dbReference>
<reference evidence="6 7" key="1">
    <citation type="submission" date="2017-11" db="EMBL/GenBank/DDBJ databases">
        <title>Isolation and Characterization of Family Methanocellaceae Species from Potential Methane Hydrate Area Offshore Southwestern Taiwan.</title>
        <authorList>
            <person name="Zhang W.-L."/>
            <person name="Chen W.-C."/>
            <person name="Lai M.-C."/>
            <person name="Chen S.-C."/>
        </authorList>
    </citation>
    <scope>NUCLEOTIDE SEQUENCE [LARGE SCALE GENOMIC DNA]</scope>
    <source>
        <strain evidence="6 7">CWC-04</strain>
    </source>
</reference>
<dbReference type="Proteomes" id="UP001320159">
    <property type="component" value="Unassembled WGS sequence"/>
</dbReference>
<dbReference type="SUPFAM" id="SSF46785">
    <property type="entry name" value="Winged helix' DNA-binding domain"/>
    <property type="match status" value="1"/>
</dbReference>
<sequence length="219" mass="23917">MADDDKLLVVPLGSESKNITQIISNDTARSILELLAESPMSTSAIAKKLDIPLTTAQYNVEKLIEAGLVKIERTKYSEKGREVKLYSAAKRYIVLVPEKTPSQAVIDAIKKYLVLLPIAAVLSIIVEYFVPLKDQLMDSGEEMLAAGADPNRLSYAPDIGIKAAPVPAPETVTSSITDQISQSLSYADPLHHSGVLFLTGCLIIISMVVVLEYLKYRKK</sequence>
<feature type="domain" description="HTH arsR-type" evidence="5">
    <location>
        <begin position="18"/>
        <end position="97"/>
    </location>
</feature>
<dbReference type="RefSeq" id="WP_230741438.1">
    <property type="nucleotide sequence ID" value="NZ_PGCK01000004.1"/>
</dbReference>
<evidence type="ECO:0000256" key="2">
    <source>
        <dbReference type="ARBA" id="ARBA00023125"/>
    </source>
</evidence>
<dbReference type="EMBL" id="PGCK01000004">
    <property type="protein sequence ID" value="MCD1294605.1"/>
    <property type="molecule type" value="Genomic_DNA"/>
</dbReference>
<feature type="transmembrane region" description="Helical" evidence="4">
    <location>
        <begin position="112"/>
        <end position="130"/>
    </location>
</feature>
<dbReference type="SMART" id="SM00418">
    <property type="entry name" value="HTH_ARSR"/>
    <property type="match status" value="1"/>
</dbReference>